<organism evidence="2 3">
    <name type="scientific">Jimgerdemannia flammicorona</name>
    <dbReference type="NCBI Taxonomy" id="994334"/>
    <lineage>
        <taxon>Eukaryota</taxon>
        <taxon>Fungi</taxon>
        <taxon>Fungi incertae sedis</taxon>
        <taxon>Mucoromycota</taxon>
        <taxon>Mucoromycotina</taxon>
        <taxon>Endogonomycetes</taxon>
        <taxon>Endogonales</taxon>
        <taxon>Endogonaceae</taxon>
        <taxon>Jimgerdemannia</taxon>
    </lineage>
</organism>
<protein>
    <submittedName>
        <fullName evidence="2">Uncharacterized protein</fullName>
    </submittedName>
</protein>
<keyword evidence="3" id="KW-1185">Reference proteome</keyword>
<feature type="signal peptide" evidence="1">
    <location>
        <begin position="1"/>
        <end position="25"/>
    </location>
</feature>
<dbReference type="EMBL" id="RBNJ01009546">
    <property type="protein sequence ID" value="RUS26841.1"/>
    <property type="molecule type" value="Genomic_DNA"/>
</dbReference>
<dbReference type="Proteomes" id="UP000274822">
    <property type="component" value="Unassembled WGS sequence"/>
</dbReference>
<proteinExistence type="predicted"/>
<feature type="chain" id="PRO_5019134799" evidence="1">
    <location>
        <begin position="26"/>
        <end position="40"/>
    </location>
</feature>
<sequence length="40" mass="4318">MGLLAQSALIPGFASLLLLLTTSLTDELCLEIMSETVRRP</sequence>
<evidence type="ECO:0000313" key="2">
    <source>
        <dbReference type="EMBL" id="RUS26841.1"/>
    </source>
</evidence>
<evidence type="ECO:0000313" key="3">
    <source>
        <dbReference type="Proteomes" id="UP000274822"/>
    </source>
</evidence>
<accession>A0A433QAQ2</accession>
<reference evidence="2 3" key="1">
    <citation type="journal article" date="2018" name="New Phytol.">
        <title>Phylogenomics of Endogonaceae and evolution of mycorrhizas within Mucoromycota.</title>
        <authorList>
            <person name="Chang Y."/>
            <person name="Desiro A."/>
            <person name="Na H."/>
            <person name="Sandor L."/>
            <person name="Lipzen A."/>
            <person name="Clum A."/>
            <person name="Barry K."/>
            <person name="Grigoriev I.V."/>
            <person name="Martin F.M."/>
            <person name="Stajich J.E."/>
            <person name="Smith M.E."/>
            <person name="Bonito G."/>
            <person name="Spatafora J.W."/>
        </authorList>
    </citation>
    <scope>NUCLEOTIDE SEQUENCE [LARGE SCALE GENOMIC DNA]</scope>
    <source>
        <strain evidence="2 3">AD002</strain>
    </source>
</reference>
<evidence type="ECO:0000256" key="1">
    <source>
        <dbReference type="SAM" id="SignalP"/>
    </source>
</evidence>
<feature type="non-terminal residue" evidence="2">
    <location>
        <position position="40"/>
    </location>
</feature>
<dbReference type="AlphaFoldDB" id="A0A433QAQ2"/>
<keyword evidence="1" id="KW-0732">Signal</keyword>
<comment type="caution">
    <text evidence="2">The sequence shown here is derived from an EMBL/GenBank/DDBJ whole genome shotgun (WGS) entry which is preliminary data.</text>
</comment>
<gene>
    <name evidence="2" type="ORF">BC938DRAFT_484052</name>
</gene>
<name>A0A433QAQ2_9FUNG</name>